<dbReference type="OrthoDB" id="1739059at2759"/>
<accession>A0A7J7NKM7</accession>
<evidence type="ECO:0000313" key="3">
    <source>
        <dbReference type="Proteomes" id="UP000541444"/>
    </source>
</evidence>
<evidence type="ECO:0000256" key="1">
    <source>
        <dbReference type="SAM" id="MobiDB-lite"/>
    </source>
</evidence>
<feature type="region of interest" description="Disordered" evidence="1">
    <location>
        <begin position="122"/>
        <end position="144"/>
    </location>
</feature>
<keyword evidence="3" id="KW-1185">Reference proteome</keyword>
<dbReference type="EMBL" id="JACGCM010000724">
    <property type="protein sequence ID" value="KAF6167514.1"/>
    <property type="molecule type" value="Genomic_DNA"/>
</dbReference>
<comment type="caution">
    <text evidence="2">The sequence shown here is derived from an EMBL/GenBank/DDBJ whole genome shotgun (WGS) entry which is preliminary data.</text>
</comment>
<name>A0A7J7NKM7_9MAGN</name>
<dbReference type="AlphaFoldDB" id="A0A7J7NKM7"/>
<evidence type="ECO:0000313" key="2">
    <source>
        <dbReference type="EMBL" id="KAF6167514.1"/>
    </source>
</evidence>
<dbReference type="Proteomes" id="UP000541444">
    <property type="component" value="Unassembled WGS sequence"/>
</dbReference>
<dbReference type="InterPro" id="IPR026728">
    <property type="entry name" value="BLTP3A/B"/>
</dbReference>
<organism evidence="2 3">
    <name type="scientific">Kingdonia uniflora</name>
    <dbReference type="NCBI Taxonomy" id="39325"/>
    <lineage>
        <taxon>Eukaryota</taxon>
        <taxon>Viridiplantae</taxon>
        <taxon>Streptophyta</taxon>
        <taxon>Embryophyta</taxon>
        <taxon>Tracheophyta</taxon>
        <taxon>Spermatophyta</taxon>
        <taxon>Magnoliopsida</taxon>
        <taxon>Ranunculales</taxon>
        <taxon>Circaeasteraceae</taxon>
        <taxon>Kingdonia</taxon>
    </lineage>
</organism>
<dbReference type="PANTHER" id="PTHR22774:SF11">
    <property type="entry name" value="CHOREIN N-TERMINAL DOMAIN-CONTAINING PROTEIN"/>
    <property type="match status" value="1"/>
</dbReference>
<gene>
    <name evidence="2" type="ORF">GIB67_031715</name>
</gene>
<dbReference type="PANTHER" id="PTHR22774">
    <property type="entry name" value="CHOREIN N-TERMINAL DOMAIN-CONTAINING PROTEIN"/>
    <property type="match status" value="1"/>
</dbReference>
<sequence>MGTRFVTIPPPRGVVRISVACQQYLSNTSVEQLYFVLDLYVYFGRVSEKLAKLERVTNKREENPWGEGQWRRFLVIQQIFAPSFCILGPDGGPGEGLSKGLKNLSAGPLSKLVRTSLIIEEDHEENESSENGGSSLVLGLRKDT</sequence>
<reference evidence="2 3" key="1">
    <citation type="journal article" date="2020" name="IScience">
        <title>Genome Sequencing of the Endangered Kingdonia uniflora (Circaeasteraceae, Ranunculales) Reveals Potential Mechanisms of Evolutionary Specialization.</title>
        <authorList>
            <person name="Sun Y."/>
            <person name="Deng T."/>
            <person name="Zhang A."/>
            <person name="Moore M.J."/>
            <person name="Landis J.B."/>
            <person name="Lin N."/>
            <person name="Zhang H."/>
            <person name="Zhang X."/>
            <person name="Huang J."/>
            <person name="Zhang X."/>
            <person name="Sun H."/>
            <person name="Wang H."/>
        </authorList>
    </citation>
    <scope>NUCLEOTIDE SEQUENCE [LARGE SCALE GENOMIC DNA]</scope>
    <source>
        <strain evidence="2">TB1705</strain>
        <tissue evidence="2">Leaf</tissue>
    </source>
</reference>
<protein>
    <submittedName>
        <fullName evidence="2">Uncharacterized protein</fullName>
    </submittedName>
</protein>
<proteinExistence type="predicted"/>